<evidence type="ECO:0000256" key="1">
    <source>
        <dbReference type="ARBA" id="ARBA00023268"/>
    </source>
</evidence>
<gene>
    <name evidence="3" type="ORF">MCOR_48841</name>
</gene>
<dbReference type="PANTHER" id="PTHR37984">
    <property type="entry name" value="PROTEIN CBG26694"/>
    <property type="match status" value="1"/>
</dbReference>
<dbReference type="EMBL" id="CACVKT020008611">
    <property type="protein sequence ID" value="CAC5416202.1"/>
    <property type="molecule type" value="Genomic_DNA"/>
</dbReference>
<dbReference type="Proteomes" id="UP000507470">
    <property type="component" value="Unassembled WGS sequence"/>
</dbReference>
<dbReference type="InterPro" id="IPR043502">
    <property type="entry name" value="DNA/RNA_pol_sf"/>
</dbReference>
<dbReference type="Pfam" id="PF17919">
    <property type="entry name" value="RT_RNaseH_2"/>
    <property type="match status" value="1"/>
</dbReference>
<sequence length="455" mass="51540">MTEQNLRKRFTLRTERVDEPRYKTTRPMTLNRPRRTEPLNSHEPMEIDHYRDAKRCYSCGKVGHVSRSTKVTQLFYVVKDMNRNVILGKDWLVQNGVRLYFDLGCLRIQKNYVSLEEDIHVASIVRLTVNAVLKPQTINVCPVGLKNNPSFGSTKLLEISPVASGYVSTEPGLMISNTVVNFNKNRKFPLMIVNNTNKTVKLRRGCVVGKASHVGEINLVNVNQSQGTSGLEKLDESEISVPQEFKKDILRMIRDNEDIFATSDKDLGCTDTVQMTIDTGDHPPIKLKPYRAPLNQRKIIDKAIEELLEANIIRKSRSAWAAPIIIVSKKDKTSRMCVDYRSLNAANKIYSFPLPLIDDLLASVGKAKGELVKVPLLAYPDLNKPYVLYTDASDNCVGACLTQVQESPIKGENEVERPIYFLSHKLSDTQTRWSTIEKEAFAIHYALQKIESLFV</sequence>
<dbReference type="PANTHER" id="PTHR37984:SF5">
    <property type="entry name" value="PROTEIN NYNRIN-LIKE"/>
    <property type="match status" value="1"/>
</dbReference>
<dbReference type="InterPro" id="IPR041577">
    <property type="entry name" value="RT_RNaseH_2"/>
</dbReference>
<proteinExistence type="predicted"/>
<evidence type="ECO:0000313" key="3">
    <source>
        <dbReference type="EMBL" id="CAC5416202.1"/>
    </source>
</evidence>
<dbReference type="SUPFAM" id="SSF56672">
    <property type="entry name" value="DNA/RNA polymerases"/>
    <property type="match status" value="1"/>
</dbReference>
<evidence type="ECO:0000259" key="2">
    <source>
        <dbReference type="Pfam" id="PF17919"/>
    </source>
</evidence>
<dbReference type="AlphaFoldDB" id="A0A6J8E9B8"/>
<dbReference type="OrthoDB" id="7486164at2759"/>
<name>A0A6J8E9B8_MYTCO</name>
<dbReference type="InterPro" id="IPR050951">
    <property type="entry name" value="Retrovirus_Pol_polyprotein"/>
</dbReference>
<keyword evidence="1" id="KW-0511">Multifunctional enzyme</keyword>
<evidence type="ECO:0000313" key="4">
    <source>
        <dbReference type="Proteomes" id="UP000507470"/>
    </source>
</evidence>
<reference evidence="3 4" key="1">
    <citation type="submission" date="2020-06" db="EMBL/GenBank/DDBJ databases">
        <authorList>
            <person name="Li R."/>
            <person name="Bekaert M."/>
        </authorList>
    </citation>
    <scope>NUCLEOTIDE SEQUENCE [LARGE SCALE GENOMIC DNA]</scope>
    <source>
        <strain evidence="4">wild</strain>
    </source>
</reference>
<organism evidence="3 4">
    <name type="scientific">Mytilus coruscus</name>
    <name type="common">Sea mussel</name>
    <dbReference type="NCBI Taxonomy" id="42192"/>
    <lineage>
        <taxon>Eukaryota</taxon>
        <taxon>Metazoa</taxon>
        <taxon>Spiralia</taxon>
        <taxon>Lophotrochozoa</taxon>
        <taxon>Mollusca</taxon>
        <taxon>Bivalvia</taxon>
        <taxon>Autobranchia</taxon>
        <taxon>Pteriomorphia</taxon>
        <taxon>Mytilida</taxon>
        <taxon>Mytiloidea</taxon>
        <taxon>Mytilidae</taxon>
        <taxon>Mytilinae</taxon>
        <taxon>Mytilus</taxon>
    </lineage>
</organism>
<accession>A0A6J8E9B8</accession>
<dbReference type="Gene3D" id="3.10.10.10">
    <property type="entry name" value="HIV Type 1 Reverse Transcriptase, subunit A, domain 1"/>
    <property type="match status" value="1"/>
</dbReference>
<feature type="domain" description="Reverse transcriptase/retrotransposon-derived protein RNase H-like" evidence="2">
    <location>
        <begin position="363"/>
        <end position="454"/>
    </location>
</feature>
<dbReference type="GO" id="GO:0003824">
    <property type="term" value="F:catalytic activity"/>
    <property type="evidence" value="ECO:0007669"/>
    <property type="project" value="UniProtKB-KW"/>
</dbReference>
<protein>
    <recommendedName>
        <fullName evidence="2">Reverse transcriptase/retrotransposon-derived protein RNase H-like domain-containing protein</fullName>
    </recommendedName>
</protein>
<dbReference type="Gene3D" id="3.10.20.370">
    <property type="match status" value="1"/>
</dbReference>
<keyword evidence="4" id="KW-1185">Reference proteome</keyword>